<gene>
    <name evidence="2" type="ordered locus">Nitsa_1241</name>
</gene>
<keyword evidence="3" id="KW-1185">Reference proteome</keyword>
<dbReference type="HOGENOM" id="CLU_1702406_0_0_7"/>
<protein>
    <recommendedName>
        <fullName evidence="4">Lipoprotein</fullName>
    </recommendedName>
</protein>
<evidence type="ECO:0000256" key="1">
    <source>
        <dbReference type="SAM" id="MobiDB-lite"/>
    </source>
</evidence>
<dbReference type="RefSeq" id="WP_013554185.1">
    <property type="nucleotide sequence ID" value="NC_014935.1"/>
</dbReference>
<dbReference type="KEGG" id="nsa:Nitsa_1241"/>
<evidence type="ECO:0000313" key="2">
    <source>
        <dbReference type="EMBL" id="ADV46494.1"/>
    </source>
</evidence>
<feature type="region of interest" description="Disordered" evidence="1">
    <location>
        <begin position="123"/>
        <end position="154"/>
    </location>
</feature>
<organism evidence="2 3">
    <name type="scientific">Nitratifractor salsuginis (strain DSM 16511 / JCM 12458 / E9I37-1)</name>
    <dbReference type="NCBI Taxonomy" id="749222"/>
    <lineage>
        <taxon>Bacteria</taxon>
        <taxon>Pseudomonadati</taxon>
        <taxon>Campylobacterota</taxon>
        <taxon>Epsilonproteobacteria</taxon>
        <taxon>Campylobacterales</taxon>
        <taxon>Sulfurovaceae</taxon>
        <taxon>Nitratifractor</taxon>
    </lineage>
</organism>
<evidence type="ECO:0000313" key="3">
    <source>
        <dbReference type="Proteomes" id="UP000008633"/>
    </source>
</evidence>
<reference evidence="2 3" key="1">
    <citation type="journal article" date="2011" name="Stand. Genomic Sci.">
        <title>Complete genome sequence of Nitratifractor salsuginis type strain (E9I37-1).</title>
        <authorList>
            <person name="Anderson I."/>
            <person name="Sikorski J."/>
            <person name="Zeytun A."/>
            <person name="Nolan M."/>
            <person name="Lapidus A."/>
            <person name="Lucas S."/>
            <person name="Hammon N."/>
            <person name="Deshpande S."/>
            <person name="Cheng J.F."/>
            <person name="Tapia R."/>
            <person name="Han C."/>
            <person name="Goodwin L."/>
            <person name="Pitluck S."/>
            <person name="Liolios K."/>
            <person name="Pagani I."/>
            <person name="Ivanova N."/>
            <person name="Huntemann M."/>
            <person name="Mavromatis K."/>
            <person name="Ovchinikova G."/>
            <person name="Pati A."/>
            <person name="Chen A."/>
            <person name="Palaniappan K."/>
            <person name="Land M."/>
            <person name="Hauser L."/>
            <person name="Brambilla E.M."/>
            <person name="Ngatchou-Djao O.D."/>
            <person name="Rohde M."/>
            <person name="Tindall B.J."/>
            <person name="Goker M."/>
            <person name="Detter J.C."/>
            <person name="Woyke T."/>
            <person name="Bristow J."/>
            <person name="Eisen J.A."/>
            <person name="Markowitz V."/>
            <person name="Hugenholtz P."/>
            <person name="Klenk H.P."/>
            <person name="Kyrpides N.C."/>
        </authorList>
    </citation>
    <scope>NUCLEOTIDE SEQUENCE [LARGE SCALE GENOMIC DNA]</scope>
    <source>
        <strain evidence="3">DSM 16511 / JCM 12458 / E9I37-1</strain>
    </source>
</reference>
<evidence type="ECO:0008006" key="4">
    <source>
        <dbReference type="Google" id="ProtNLM"/>
    </source>
</evidence>
<accession>E6WYI2</accession>
<dbReference type="EMBL" id="CP002452">
    <property type="protein sequence ID" value="ADV46494.1"/>
    <property type="molecule type" value="Genomic_DNA"/>
</dbReference>
<feature type="compositionally biased region" description="Basic and acidic residues" evidence="1">
    <location>
        <begin position="137"/>
        <end position="154"/>
    </location>
</feature>
<dbReference type="PROSITE" id="PS51257">
    <property type="entry name" value="PROKAR_LIPOPROTEIN"/>
    <property type="match status" value="1"/>
</dbReference>
<proteinExistence type="predicted"/>
<sequence length="154" mass="17539">MNVQQKVTVITLLLGAWLFAACPPYYDSVPKHSPDFRYQKGGWELKVWYMQKGTRSEGKFGLLTHNGQEVCPRRDGDLIDTPLGRLHFNGHGPIWSFRGWNFANGSKNPPPSWLLGRKNLTVTPADNRSKSAPPKENAQKLWKDFQKKDDSNQS</sequence>
<name>E6WYI2_NITSE</name>
<dbReference type="AlphaFoldDB" id="E6WYI2"/>
<dbReference type="Proteomes" id="UP000008633">
    <property type="component" value="Chromosome"/>
</dbReference>
<reference evidence="3" key="2">
    <citation type="submission" date="2011-01" db="EMBL/GenBank/DDBJ databases">
        <title>The complete genome of Nitratifractor salsuginis DSM 16511.</title>
        <authorList>
            <consortium name="US DOE Joint Genome Institute (JGI-PGF)"/>
            <person name="Lucas S."/>
            <person name="Copeland A."/>
            <person name="Lapidus A."/>
            <person name="Bruce D."/>
            <person name="Goodwin L."/>
            <person name="Pitluck S."/>
            <person name="Kyrpides N."/>
            <person name="Mavromatis K."/>
            <person name="Ivanova N."/>
            <person name="Mikhailova N."/>
            <person name="Zeytun A."/>
            <person name="Detter J.C."/>
            <person name="Tapia R."/>
            <person name="Han C."/>
            <person name="Land M."/>
            <person name="Hauser L."/>
            <person name="Markowitz V."/>
            <person name="Cheng J.-F."/>
            <person name="Hugenholtz P."/>
            <person name="Woyke T."/>
            <person name="Wu D."/>
            <person name="Tindall B."/>
            <person name="Schuetze A."/>
            <person name="Brambilla E."/>
            <person name="Klenk H.-P."/>
            <person name="Eisen J.A."/>
        </authorList>
    </citation>
    <scope>NUCLEOTIDE SEQUENCE [LARGE SCALE GENOMIC DNA]</scope>
    <source>
        <strain evidence="3">DSM 16511 / JCM 12458 / E9I37-1</strain>
    </source>
</reference>